<proteinExistence type="predicted"/>
<protein>
    <recommendedName>
        <fullName evidence="3">STAS/SEC14 domain-containing protein</fullName>
    </recommendedName>
</protein>
<reference evidence="1 2" key="1">
    <citation type="submission" date="2017-11" db="EMBL/GenBank/DDBJ databases">
        <title>Evolution of Phototrophy in the Chloroflexi Phylum Driven by Horizontal Gene Transfer.</title>
        <authorList>
            <person name="Ward L.M."/>
            <person name="Hemp J."/>
            <person name="Shih P.M."/>
            <person name="Mcglynn S.E."/>
            <person name="Fischer W."/>
        </authorList>
    </citation>
    <scope>NUCLEOTIDE SEQUENCE [LARGE SCALE GENOMIC DNA]</scope>
    <source>
        <strain evidence="1">JP3_13</strain>
    </source>
</reference>
<dbReference type="EMBL" id="PGTM01000255">
    <property type="protein sequence ID" value="PJF34863.1"/>
    <property type="molecule type" value="Genomic_DNA"/>
</dbReference>
<dbReference type="AlphaFoldDB" id="A0A2M8PBD5"/>
<evidence type="ECO:0008006" key="3">
    <source>
        <dbReference type="Google" id="ProtNLM"/>
    </source>
</evidence>
<evidence type="ECO:0000313" key="1">
    <source>
        <dbReference type="EMBL" id="PJF34863.1"/>
    </source>
</evidence>
<name>A0A2M8PBD5_9CHLR</name>
<organism evidence="1 2">
    <name type="scientific">Candidatus Thermofonsia Clade 1 bacterium</name>
    <dbReference type="NCBI Taxonomy" id="2364210"/>
    <lineage>
        <taxon>Bacteria</taxon>
        <taxon>Bacillati</taxon>
        <taxon>Chloroflexota</taxon>
        <taxon>Candidatus Thermofontia</taxon>
        <taxon>Candidatus Thermofonsia Clade 1</taxon>
    </lineage>
</organism>
<dbReference type="Proteomes" id="UP000229681">
    <property type="component" value="Unassembled WGS sequence"/>
</dbReference>
<sequence>MPIHIEWYDPENNIVLSTFIGDTELAEIEEALTTYIGFLEKSERMVHFMADMRQLGKAKGFAFSEIKLLQQFLKHPRMGYTVMIGRQPGVHFVLKVLSQLFNLRYATFGDVEEGARYLREVIRIHGL</sequence>
<gene>
    <name evidence="1" type="ORF">CUN49_13485</name>
</gene>
<accession>A0A2M8PBD5</accession>
<comment type="caution">
    <text evidence="1">The sequence shown here is derived from an EMBL/GenBank/DDBJ whole genome shotgun (WGS) entry which is preliminary data.</text>
</comment>
<evidence type="ECO:0000313" key="2">
    <source>
        <dbReference type="Proteomes" id="UP000229681"/>
    </source>
</evidence>